<accession>A0A409XCT2</accession>
<organism evidence="1 2">
    <name type="scientific">Psilocybe cyanescens</name>
    <dbReference type="NCBI Taxonomy" id="93625"/>
    <lineage>
        <taxon>Eukaryota</taxon>
        <taxon>Fungi</taxon>
        <taxon>Dikarya</taxon>
        <taxon>Basidiomycota</taxon>
        <taxon>Agaricomycotina</taxon>
        <taxon>Agaricomycetes</taxon>
        <taxon>Agaricomycetidae</taxon>
        <taxon>Agaricales</taxon>
        <taxon>Agaricineae</taxon>
        <taxon>Strophariaceae</taxon>
        <taxon>Psilocybe</taxon>
    </lineage>
</organism>
<reference evidence="1 2" key="1">
    <citation type="journal article" date="2018" name="Evol. Lett.">
        <title>Horizontal gene cluster transfer increased hallucinogenic mushroom diversity.</title>
        <authorList>
            <person name="Reynolds H.T."/>
            <person name="Vijayakumar V."/>
            <person name="Gluck-Thaler E."/>
            <person name="Korotkin H.B."/>
            <person name="Matheny P.B."/>
            <person name="Slot J.C."/>
        </authorList>
    </citation>
    <scope>NUCLEOTIDE SEQUENCE [LARGE SCALE GENOMIC DNA]</scope>
    <source>
        <strain evidence="1 2">2631</strain>
    </source>
</reference>
<evidence type="ECO:0008006" key="3">
    <source>
        <dbReference type="Google" id="ProtNLM"/>
    </source>
</evidence>
<dbReference type="OrthoDB" id="3048202at2759"/>
<protein>
    <recommendedName>
        <fullName evidence="3">Ricin B lectin domain-containing protein</fullName>
    </recommendedName>
</protein>
<keyword evidence="2" id="KW-1185">Reference proteome</keyword>
<gene>
    <name evidence="1" type="ORF">CVT25_009973</name>
</gene>
<comment type="caution">
    <text evidence="1">The sequence shown here is derived from an EMBL/GenBank/DDBJ whole genome shotgun (WGS) entry which is preliminary data.</text>
</comment>
<dbReference type="InParanoid" id="A0A409XCT2"/>
<evidence type="ECO:0000313" key="1">
    <source>
        <dbReference type="EMBL" id="PPQ88593.1"/>
    </source>
</evidence>
<dbReference type="SUPFAM" id="SSF50370">
    <property type="entry name" value="Ricin B-like lectins"/>
    <property type="match status" value="1"/>
</dbReference>
<proteinExistence type="predicted"/>
<dbReference type="Proteomes" id="UP000283269">
    <property type="component" value="Unassembled WGS sequence"/>
</dbReference>
<sequence>MATGHDGGIVHSVHKMAFFKSALAISLLVATNVLNVGAAATPLPCVILPPGDYVIQSVTINPGVPLNVGSPNTLGNVIVMRNNAPQPELGVWRVQPADQGGFHILNVGLRRNVTSIHLVESNLFLPVVGVTNTPATTYAIQCAGGGEYVIKNVVADQLWTPVPSSDPYVSTIELLPSSGSRSQHWNFVPA</sequence>
<dbReference type="CDD" id="cd23714">
    <property type="entry name" value="beta-trefoil_Ricin_MtaL"/>
    <property type="match status" value="1"/>
</dbReference>
<name>A0A409XCT2_PSICY</name>
<dbReference type="InterPro" id="IPR035992">
    <property type="entry name" value="Ricin_B-like_lectins"/>
</dbReference>
<dbReference type="AlphaFoldDB" id="A0A409XCT2"/>
<evidence type="ECO:0000313" key="2">
    <source>
        <dbReference type="Proteomes" id="UP000283269"/>
    </source>
</evidence>
<dbReference type="EMBL" id="NHYD01002059">
    <property type="protein sequence ID" value="PPQ88593.1"/>
    <property type="molecule type" value="Genomic_DNA"/>
</dbReference>